<dbReference type="PANTHER" id="PTHR35734">
    <property type="entry name" value="OS01G0805200 PROTEIN"/>
    <property type="match status" value="1"/>
</dbReference>
<accession>A0AAW1PBV8</accession>
<keyword evidence="2" id="KW-0812">Transmembrane</keyword>
<keyword evidence="4" id="KW-1185">Reference proteome</keyword>
<evidence type="ECO:0000256" key="2">
    <source>
        <dbReference type="SAM" id="Phobius"/>
    </source>
</evidence>
<dbReference type="Proteomes" id="UP001465755">
    <property type="component" value="Unassembled WGS sequence"/>
</dbReference>
<feature type="transmembrane region" description="Helical" evidence="2">
    <location>
        <begin position="121"/>
        <end position="144"/>
    </location>
</feature>
<protein>
    <submittedName>
        <fullName evidence="3">Uncharacterized protein</fullName>
    </submittedName>
</protein>
<dbReference type="EMBL" id="JALJOQ010000030">
    <property type="protein sequence ID" value="KAK9807393.1"/>
    <property type="molecule type" value="Genomic_DNA"/>
</dbReference>
<evidence type="ECO:0000313" key="3">
    <source>
        <dbReference type="EMBL" id="KAK9807393.1"/>
    </source>
</evidence>
<evidence type="ECO:0000313" key="4">
    <source>
        <dbReference type="Proteomes" id="UP001465755"/>
    </source>
</evidence>
<evidence type="ECO:0000256" key="1">
    <source>
        <dbReference type="SAM" id="MobiDB-lite"/>
    </source>
</evidence>
<dbReference type="Pfam" id="PF11460">
    <property type="entry name" value="DUF3007"/>
    <property type="match status" value="1"/>
</dbReference>
<dbReference type="AlphaFoldDB" id="A0AAW1PBV8"/>
<dbReference type="InterPro" id="IPR021562">
    <property type="entry name" value="DUF3007"/>
</dbReference>
<reference evidence="3 4" key="1">
    <citation type="journal article" date="2024" name="Nat. Commun.">
        <title>Phylogenomics reveals the evolutionary origins of lichenization in chlorophyte algae.</title>
        <authorList>
            <person name="Puginier C."/>
            <person name="Libourel C."/>
            <person name="Otte J."/>
            <person name="Skaloud P."/>
            <person name="Haon M."/>
            <person name="Grisel S."/>
            <person name="Petersen M."/>
            <person name="Berrin J.G."/>
            <person name="Delaux P.M."/>
            <person name="Dal Grande F."/>
            <person name="Keller J."/>
        </authorList>
    </citation>
    <scope>NUCLEOTIDE SEQUENCE [LARGE SCALE GENOMIC DNA]</scope>
    <source>
        <strain evidence="3 4">SAG 2036</strain>
    </source>
</reference>
<keyword evidence="2" id="KW-1133">Transmembrane helix</keyword>
<feature type="compositionally biased region" description="Basic and acidic residues" evidence="1">
    <location>
        <begin position="66"/>
        <end position="76"/>
    </location>
</feature>
<feature type="region of interest" description="Disordered" evidence="1">
    <location>
        <begin position="54"/>
        <end position="76"/>
    </location>
</feature>
<proteinExistence type="predicted"/>
<sequence length="191" mass="21194">MEPRLCHGASVSKAVPRPQLCSHTRAQLPAPAGSSYGPPQRHHLQPFRSCLASGRRQPHSFSFRAQDGDRKGTEEKPVKYSDEFGYSRKDVLLLGGGILALGYGLYYGLQAAGVEAGKAGNFVQAGVVFGLCIAWTASYILRVVNKDMTYSKQLDAYEEAVMQKRLDEMPETERQRLFEEIEAERAKKSAR</sequence>
<organism evidence="3 4">
    <name type="scientific">Symbiochloris irregularis</name>
    <dbReference type="NCBI Taxonomy" id="706552"/>
    <lineage>
        <taxon>Eukaryota</taxon>
        <taxon>Viridiplantae</taxon>
        <taxon>Chlorophyta</taxon>
        <taxon>core chlorophytes</taxon>
        <taxon>Trebouxiophyceae</taxon>
        <taxon>Trebouxiales</taxon>
        <taxon>Trebouxiaceae</taxon>
        <taxon>Symbiochloris</taxon>
    </lineage>
</organism>
<keyword evidence="2" id="KW-0472">Membrane</keyword>
<dbReference type="PANTHER" id="PTHR35734:SF1">
    <property type="entry name" value="OS01G0805200 PROTEIN"/>
    <property type="match status" value="1"/>
</dbReference>
<name>A0AAW1PBV8_9CHLO</name>
<comment type="caution">
    <text evidence="3">The sequence shown here is derived from an EMBL/GenBank/DDBJ whole genome shotgun (WGS) entry which is preliminary data.</text>
</comment>
<gene>
    <name evidence="3" type="ORF">WJX73_000074</name>
</gene>
<feature type="transmembrane region" description="Helical" evidence="2">
    <location>
        <begin position="91"/>
        <end position="109"/>
    </location>
</feature>